<evidence type="ECO:0000256" key="1">
    <source>
        <dbReference type="ARBA" id="ARBA00023015"/>
    </source>
</evidence>
<dbReference type="AlphaFoldDB" id="A0A979GUD1"/>
<dbReference type="Pfam" id="PF01638">
    <property type="entry name" value="HxlR"/>
    <property type="match status" value="1"/>
</dbReference>
<dbReference type="PANTHER" id="PTHR33204">
    <property type="entry name" value="TRANSCRIPTIONAL REGULATOR, MARR FAMILY"/>
    <property type="match status" value="1"/>
</dbReference>
<keyword evidence="1" id="KW-0805">Transcription regulation</keyword>
<reference evidence="5 6" key="2">
    <citation type="journal article" date="2010" name="Stand. Genomic Sci.">
        <title>Complete genome sequence of Chitinophaga pinensis type strain (UQM 2034).</title>
        <authorList>
            <person name="Glavina Del Rio T."/>
            <person name="Abt B."/>
            <person name="Spring S."/>
            <person name="Lapidus A."/>
            <person name="Nolan M."/>
            <person name="Tice H."/>
            <person name="Copeland A."/>
            <person name="Cheng J.F."/>
            <person name="Chen F."/>
            <person name="Bruce D."/>
            <person name="Goodwin L."/>
            <person name="Pitluck S."/>
            <person name="Ivanova N."/>
            <person name="Mavromatis K."/>
            <person name="Mikhailova N."/>
            <person name="Pati A."/>
            <person name="Chen A."/>
            <person name="Palaniappan K."/>
            <person name="Land M."/>
            <person name="Hauser L."/>
            <person name="Chang Y.J."/>
            <person name="Jeffries C.D."/>
            <person name="Chain P."/>
            <person name="Saunders E."/>
            <person name="Detter J.C."/>
            <person name="Brettin T."/>
            <person name="Rohde M."/>
            <person name="Goker M."/>
            <person name="Bristow J."/>
            <person name="Eisen J.A."/>
            <person name="Markowitz V."/>
            <person name="Hugenholtz P."/>
            <person name="Kyrpides N.C."/>
            <person name="Klenk H.P."/>
            <person name="Lucas S."/>
        </authorList>
    </citation>
    <scope>NUCLEOTIDE SEQUENCE [LARGE SCALE GENOMIC DNA]</scope>
    <source>
        <strain evidence="6">ATCC 43595 / DSM 2588 / LMG 13176 / NBRC 15968 / NCIMB 11800 / UQM 2034</strain>
    </source>
</reference>
<accession>A0A979GUD1</accession>
<reference evidence="6" key="1">
    <citation type="submission" date="2009-08" db="EMBL/GenBank/DDBJ databases">
        <title>The complete genome of Chitinophaga pinensis DSM 2588.</title>
        <authorList>
            <consortium name="US DOE Joint Genome Institute (JGI-PGF)"/>
            <person name="Lucas S."/>
            <person name="Copeland A."/>
            <person name="Lapidus A."/>
            <person name="Glavina del Rio T."/>
            <person name="Dalin E."/>
            <person name="Tice H."/>
            <person name="Bruce D."/>
            <person name="Goodwin L."/>
            <person name="Pitluck S."/>
            <person name="Kyrpides N."/>
            <person name="Mavromatis K."/>
            <person name="Ivanova N."/>
            <person name="Mikhailova N."/>
            <person name="Sims D."/>
            <person name="Meinche L."/>
            <person name="Brettin T."/>
            <person name="Detter J.C."/>
            <person name="Han C."/>
            <person name="Larimer F."/>
            <person name="Land M."/>
            <person name="Hauser L."/>
            <person name="Markowitz V."/>
            <person name="Cheng J.-F."/>
            <person name="Hugenholtz P."/>
            <person name="Woyke T."/>
            <person name="Wu D."/>
            <person name="Spring S."/>
            <person name="Klenk H.-P."/>
            <person name="Eisen J.A."/>
        </authorList>
    </citation>
    <scope>NUCLEOTIDE SEQUENCE [LARGE SCALE GENOMIC DNA]</scope>
    <source>
        <strain evidence="6">ATCC 43595 / DSM 2588 / LMG 13176 / NBRC 15968 / NCIMB 11800 / UQM 2034</strain>
    </source>
</reference>
<name>A0A979GUD1_CHIPD</name>
<gene>
    <name evidence="5" type="ordered locus">Cpin_2872</name>
</gene>
<keyword evidence="3" id="KW-0804">Transcription</keyword>
<protein>
    <submittedName>
        <fullName evidence="5">Transcriptional regulator, HxlR family</fullName>
    </submittedName>
</protein>
<feature type="domain" description="HTH hxlR-type" evidence="4">
    <location>
        <begin position="21"/>
        <end position="126"/>
    </location>
</feature>
<dbReference type="KEGG" id="cpi:Cpin_2872"/>
<evidence type="ECO:0000313" key="5">
    <source>
        <dbReference type="EMBL" id="ACU60351.1"/>
    </source>
</evidence>
<evidence type="ECO:0000256" key="2">
    <source>
        <dbReference type="ARBA" id="ARBA00023125"/>
    </source>
</evidence>
<dbReference type="EMBL" id="CP001699">
    <property type="protein sequence ID" value="ACU60351.1"/>
    <property type="molecule type" value="Genomic_DNA"/>
</dbReference>
<evidence type="ECO:0000259" key="4">
    <source>
        <dbReference type="PROSITE" id="PS51118"/>
    </source>
</evidence>
<evidence type="ECO:0000313" key="6">
    <source>
        <dbReference type="Proteomes" id="UP000002215"/>
    </source>
</evidence>
<sequence>MDDDKKKFERFTALQEKISAGPDAYKHSILYDCCSIFANKWNLLVVVSLMQDTKRNSELLQQINGISHKMLNESLKKLISLKLVERKVYPEVPPRVEYSLTEFGRSLSGPLLAFLDWHEEWKDKFETLYQ</sequence>
<organism evidence="5 6">
    <name type="scientific">Chitinophaga pinensis (strain ATCC 43595 / DSM 2588 / LMG 13176 / NBRC 15968 / NCIMB 11800 / UQM 2034)</name>
    <dbReference type="NCBI Taxonomy" id="485918"/>
    <lineage>
        <taxon>Bacteria</taxon>
        <taxon>Pseudomonadati</taxon>
        <taxon>Bacteroidota</taxon>
        <taxon>Chitinophagia</taxon>
        <taxon>Chitinophagales</taxon>
        <taxon>Chitinophagaceae</taxon>
        <taxon>Chitinophaga</taxon>
    </lineage>
</organism>
<dbReference type="SUPFAM" id="SSF46785">
    <property type="entry name" value="Winged helix' DNA-binding domain"/>
    <property type="match status" value="1"/>
</dbReference>
<evidence type="ECO:0000256" key="3">
    <source>
        <dbReference type="ARBA" id="ARBA00023163"/>
    </source>
</evidence>
<dbReference type="RefSeq" id="WP_012790527.1">
    <property type="nucleotide sequence ID" value="NC_013132.1"/>
</dbReference>
<keyword evidence="2" id="KW-0238">DNA-binding</keyword>
<dbReference type="InterPro" id="IPR036388">
    <property type="entry name" value="WH-like_DNA-bd_sf"/>
</dbReference>
<dbReference type="InterPro" id="IPR002577">
    <property type="entry name" value="HTH_HxlR"/>
</dbReference>
<dbReference type="PROSITE" id="PS51118">
    <property type="entry name" value="HTH_HXLR"/>
    <property type="match status" value="1"/>
</dbReference>
<dbReference type="Proteomes" id="UP000002215">
    <property type="component" value="Chromosome"/>
</dbReference>
<dbReference type="GO" id="GO:0003677">
    <property type="term" value="F:DNA binding"/>
    <property type="evidence" value="ECO:0007669"/>
    <property type="project" value="UniProtKB-KW"/>
</dbReference>
<dbReference type="Gene3D" id="1.10.10.10">
    <property type="entry name" value="Winged helix-like DNA-binding domain superfamily/Winged helix DNA-binding domain"/>
    <property type="match status" value="1"/>
</dbReference>
<proteinExistence type="predicted"/>
<dbReference type="InterPro" id="IPR036390">
    <property type="entry name" value="WH_DNA-bd_sf"/>
</dbReference>